<sequence length="66" mass="7248">MLHIQQKLHIGRCRRLPFSWYEIRGPSSRVSGRSLKSDSSHSPGVAEPASLCPGFLACLQLLEVSG</sequence>
<accession>A0A9P0DYQ3</accession>
<evidence type="ECO:0000313" key="2">
    <source>
        <dbReference type="EMBL" id="CAH1389272.1"/>
    </source>
</evidence>
<dbReference type="Proteomes" id="UP001152798">
    <property type="component" value="Chromosome 1"/>
</dbReference>
<name>A0A9P0DYQ3_NEZVI</name>
<feature type="region of interest" description="Disordered" evidence="1">
    <location>
        <begin position="25"/>
        <end position="48"/>
    </location>
</feature>
<reference evidence="2" key="1">
    <citation type="submission" date="2022-01" db="EMBL/GenBank/DDBJ databases">
        <authorList>
            <person name="King R."/>
        </authorList>
    </citation>
    <scope>NUCLEOTIDE SEQUENCE</scope>
</reference>
<gene>
    <name evidence="2" type="ORF">NEZAVI_LOCUS707</name>
</gene>
<keyword evidence="3" id="KW-1185">Reference proteome</keyword>
<evidence type="ECO:0000256" key="1">
    <source>
        <dbReference type="SAM" id="MobiDB-lite"/>
    </source>
</evidence>
<organism evidence="2 3">
    <name type="scientific">Nezara viridula</name>
    <name type="common">Southern green stink bug</name>
    <name type="synonym">Cimex viridulus</name>
    <dbReference type="NCBI Taxonomy" id="85310"/>
    <lineage>
        <taxon>Eukaryota</taxon>
        <taxon>Metazoa</taxon>
        <taxon>Ecdysozoa</taxon>
        <taxon>Arthropoda</taxon>
        <taxon>Hexapoda</taxon>
        <taxon>Insecta</taxon>
        <taxon>Pterygota</taxon>
        <taxon>Neoptera</taxon>
        <taxon>Paraneoptera</taxon>
        <taxon>Hemiptera</taxon>
        <taxon>Heteroptera</taxon>
        <taxon>Panheteroptera</taxon>
        <taxon>Pentatomomorpha</taxon>
        <taxon>Pentatomoidea</taxon>
        <taxon>Pentatomidae</taxon>
        <taxon>Pentatominae</taxon>
        <taxon>Nezara</taxon>
    </lineage>
</organism>
<proteinExistence type="predicted"/>
<dbReference type="EMBL" id="OV725077">
    <property type="protein sequence ID" value="CAH1389272.1"/>
    <property type="molecule type" value="Genomic_DNA"/>
</dbReference>
<dbReference type="AlphaFoldDB" id="A0A9P0DYQ3"/>
<evidence type="ECO:0000313" key="3">
    <source>
        <dbReference type="Proteomes" id="UP001152798"/>
    </source>
</evidence>
<protein>
    <submittedName>
        <fullName evidence="2">Uncharacterized protein</fullName>
    </submittedName>
</protein>